<feature type="transmembrane region" description="Helical" evidence="2">
    <location>
        <begin position="1847"/>
        <end position="1869"/>
    </location>
</feature>
<keyword evidence="2" id="KW-0472">Membrane</keyword>
<protein>
    <submittedName>
        <fullName evidence="3">Uncharacterized protein</fullName>
    </submittedName>
</protein>
<gene>
    <name evidence="3" type="ORF">CBOVIS_LOCUS259</name>
</gene>
<evidence type="ECO:0000313" key="3">
    <source>
        <dbReference type="EMBL" id="CAB3396746.1"/>
    </source>
</evidence>
<sequence length="2149" mass="237945">MIIARTNEKLTIRIDRGHRPSVVFDEHSNHVQIYIPIDLSIIYQPITQDVGYGYSIKLQRMQQQYKIVVQHRNEKKPECVVFASHLAYEQEIKTIVKEVNTKISDMNIAGSNLEVHGVLRGNNLTFESTVGTLHVYAKITCTGSLHLHSQNIVLSTESLLCSDVFKAICRKVQIDGRVYPFDADSKMMVDLSCGLVHIGVDGSIGCSIESSNKTTRLKQVIASSMRLNISGDLANYGKIVSKENIDLIISGSLISLSDGSLDSAGRGYNALKKLRKIDGGNAYSPSSSVMHTAIQSQNANAVANLIEKGVDLNDRVQRSSTTKKNQTLRQSAIAEYKEARMKSERNSVREKITLINALFAAHDWKRGSISSLKIEAVVGRNCDDTAQFSANTLKLNIGGSATVEKDSIWSSTWVELDARSHVFLHGQSKTRSLIMHSNGTVVTTSDAILSAEMFARIQCSKFECDGMWCTGESLAIDAVGGVQFTRSSYVESEKLEIECGGGCDVDGTWQLTSCWTHVTTMLIIQHNAKLFIEDCANISAFGFNFNGFLHATNKLDVILQDSAHFSGMSRLEAHTFNLTCKGFCTMGGAIVVNDLVVYVRNDLIATCSAKIMVTHDGDITTGSFRNDALWQVEKNLKMITGFIEQSEDGTLFVKYSMNINVHDDSLECFGGRLISSEINIKSLKRAVFDGLVRCNEMQVSLPYVSESEMTLKGQVDIVAGSLTVHGNLKTDEHHDIKDPIAPGLIISCALTAVSIVAPFASIYITEQSIVRLSGLKSKSADEFSILINAGALSTAKESSVLSFADSSSLLLGDTPRACVVKSEAIVCATTFHHRGQIKFSGREVTIISPIYVHDGRLTNLDNKQNHVTNLLIHVGELLRNDGIIACGVLDIIGDGILENTNRICAVDSMDIKLRNFNNDQGLIESKNAMKLLAVSKEWTKIGGSIKAKKPVDICANRLNIAIRNVQNLSCDKRLSFSATTDLLISSDVVDESKELSVGCAARQTVSVDCEMQLDRLEVHLGSEGTSKETVLFTVHQKANVLANTIIVSSKCEHLQMIVDGRIQCNRLRFTGNIKCVTVVGSGCLESVNIGALNCRLAFEMYNIVRVDDIQCATFDVLKENILRLEACDGEETTSIIADDLKIEGTLFLGKKLFIKSREGTIRLDGSIFGSSPDSEIACESSKAIIKGQLGTFKFAEIYARDSISVQNEKIRNIEKLCIECGDLSMYDAEIEACRNISINCDSLTSSGYVQGELDGESTMVIHATNIHSKMDITNMGRISIACKRSTAVQGKVENVKQMDIDSKWLNMSCDIQNVGDIKLSAWAICNTRQIYANKISITALSAFINNSAVLADASCEIVASFVLSMNRHSAINSDAIDIHSLCLCTRNDLNVNGINYLWLSFDPLTKTMGLTNAEMSSLKLTTTLLADRWMATSLDAGEILIGLKYISDLKPLKVALSTENGAYESFVELSSRFDETPVSLFNSGEFVRIIQSTKSLLSVLHDSTNGVKNKKKHSNLANSGKLYEGLVQFKNVKYCNESNESSDTDIGYVSRSSSEDLNSKASPRSTESVANEASSSFFSAEHLDNIEEKVTRAEEEMENEMPLDHIAYVMKEEEELAEFEDLEDELEMAEEGIIRTDYVVCREKNIYLAKLREKIRQASAPRPKLNIPIQRIPSSNDLVMKKLQVKHAISTLDLRSFGSQSSLASIEFGTMPDFGSPLQFSQSSPFQRSKIPLGSFRNVFVNRKIGLAAGETLPNNPKKQNHESHFLNSRAMLDSLIASSTAYNGTLCYNVSRGHAITITCDYPIMYYIENILYRSFFGCFYDLVEILLLSALWFCNLWIERDFTEAFLSCVALPLTASTALKIATFAWDLLFPRDFEKAWLIDMLYSSAVTSSFMTLICGLPIFLYMAIRVGTTRKQNYDVCTWIPYFLIVLLSFPLSAIFNIFYRTPSMQPILVAIIAAVIVSFLAMFVFIAMGCIAFACCSQINKRIDMLDPVVYDARSRLGWSMLYALVVPIPCVGSLYCFVSLAYFLDTTNYYEMLSNEMSIRTWFFFFGPLVLLITFLILPTYRDTILCGCRNRQFKTRMLMNQLPPAPSPNTPFHVTKTEVTPVIPLKEVVEKDKKSDSIFTISENEKKAYPVQSLKPAAIK</sequence>
<dbReference type="EMBL" id="CADEPM010000001">
    <property type="protein sequence ID" value="CAB3396746.1"/>
    <property type="molecule type" value="Genomic_DNA"/>
</dbReference>
<feature type="transmembrane region" description="Helical" evidence="2">
    <location>
        <begin position="2004"/>
        <end position="2030"/>
    </location>
</feature>
<feature type="transmembrane region" description="Helical" evidence="2">
    <location>
        <begin position="1922"/>
        <end position="1942"/>
    </location>
</feature>
<feature type="transmembrane region" description="Helical" evidence="2">
    <location>
        <begin position="1821"/>
        <end position="1840"/>
    </location>
</feature>
<keyword evidence="2" id="KW-0812">Transmembrane</keyword>
<keyword evidence="2" id="KW-1133">Transmembrane helix</keyword>
<proteinExistence type="predicted"/>
<accession>A0A8S1EGF7</accession>
<reference evidence="3 4" key="1">
    <citation type="submission" date="2020-04" db="EMBL/GenBank/DDBJ databases">
        <authorList>
            <person name="Laetsch R D."/>
            <person name="Stevens L."/>
            <person name="Kumar S."/>
            <person name="Blaxter L. M."/>
        </authorList>
    </citation>
    <scope>NUCLEOTIDE SEQUENCE [LARGE SCALE GENOMIC DNA]</scope>
</reference>
<name>A0A8S1EGF7_9PELO</name>
<dbReference type="OrthoDB" id="5844208at2759"/>
<comment type="caution">
    <text evidence="3">The sequence shown here is derived from an EMBL/GenBank/DDBJ whole genome shotgun (WGS) entry which is preliminary data.</text>
</comment>
<evidence type="ECO:0000313" key="4">
    <source>
        <dbReference type="Proteomes" id="UP000494206"/>
    </source>
</evidence>
<evidence type="ECO:0000256" key="2">
    <source>
        <dbReference type="SAM" id="Phobius"/>
    </source>
</evidence>
<dbReference type="Proteomes" id="UP000494206">
    <property type="component" value="Unassembled WGS sequence"/>
</dbReference>
<organism evidence="3 4">
    <name type="scientific">Caenorhabditis bovis</name>
    <dbReference type="NCBI Taxonomy" id="2654633"/>
    <lineage>
        <taxon>Eukaryota</taxon>
        <taxon>Metazoa</taxon>
        <taxon>Ecdysozoa</taxon>
        <taxon>Nematoda</taxon>
        <taxon>Chromadorea</taxon>
        <taxon>Rhabditida</taxon>
        <taxon>Rhabditina</taxon>
        <taxon>Rhabditomorpha</taxon>
        <taxon>Rhabditoidea</taxon>
        <taxon>Rhabditidae</taxon>
        <taxon>Peloderinae</taxon>
        <taxon>Caenorhabditis</taxon>
    </lineage>
</organism>
<evidence type="ECO:0000256" key="1">
    <source>
        <dbReference type="SAM" id="MobiDB-lite"/>
    </source>
</evidence>
<feature type="transmembrane region" description="Helical" evidence="2">
    <location>
        <begin position="1954"/>
        <end position="1983"/>
    </location>
</feature>
<feature type="transmembrane region" description="Helical" evidence="2">
    <location>
        <begin position="1889"/>
        <end position="1910"/>
    </location>
</feature>
<feature type="transmembrane region" description="Helical" evidence="2">
    <location>
        <begin position="2050"/>
        <end position="2069"/>
    </location>
</feature>
<feature type="region of interest" description="Disordered" evidence="1">
    <location>
        <begin position="1538"/>
        <end position="1573"/>
    </location>
</feature>
<keyword evidence="4" id="KW-1185">Reference proteome</keyword>